<dbReference type="GO" id="GO:0035438">
    <property type="term" value="F:cyclic-di-GMP binding"/>
    <property type="evidence" value="ECO:0007669"/>
    <property type="project" value="InterPro"/>
</dbReference>
<dbReference type="KEGG" id="bbae:FRD01_04285"/>
<evidence type="ECO:0000313" key="4">
    <source>
        <dbReference type="Proteomes" id="UP000321595"/>
    </source>
</evidence>
<dbReference type="EMBL" id="CP042467">
    <property type="protein sequence ID" value="QED26476.1"/>
    <property type="molecule type" value="Genomic_DNA"/>
</dbReference>
<feature type="region of interest" description="Disordered" evidence="1">
    <location>
        <begin position="1"/>
        <end position="24"/>
    </location>
</feature>
<feature type="domain" description="PilZ" evidence="2">
    <location>
        <begin position="37"/>
        <end position="132"/>
    </location>
</feature>
<name>A0A5B8XS68_9DELT</name>
<accession>A0A5B8XS68</accession>
<dbReference type="Proteomes" id="UP000321595">
    <property type="component" value="Chromosome"/>
</dbReference>
<reference evidence="3 4" key="1">
    <citation type="submission" date="2019-08" db="EMBL/GenBank/DDBJ databases">
        <authorList>
            <person name="Liang Q."/>
        </authorList>
    </citation>
    <scope>NUCLEOTIDE SEQUENCE [LARGE SCALE GENOMIC DNA]</scope>
    <source>
        <strain evidence="3 4">V1718</strain>
    </source>
</reference>
<dbReference type="OrthoDB" id="5512313at2"/>
<dbReference type="RefSeq" id="WP_146957944.1">
    <property type="nucleotide sequence ID" value="NZ_CP042467.1"/>
</dbReference>
<evidence type="ECO:0000313" key="3">
    <source>
        <dbReference type="EMBL" id="QED26476.1"/>
    </source>
</evidence>
<evidence type="ECO:0000259" key="2">
    <source>
        <dbReference type="Pfam" id="PF07238"/>
    </source>
</evidence>
<proteinExistence type="predicted"/>
<protein>
    <submittedName>
        <fullName evidence="3">PilZ domain-containing protein</fullName>
    </submittedName>
</protein>
<gene>
    <name evidence="3" type="ORF">FRD01_04285</name>
</gene>
<dbReference type="Pfam" id="PF07238">
    <property type="entry name" value="PilZ"/>
    <property type="match status" value="1"/>
</dbReference>
<keyword evidence="4" id="KW-1185">Reference proteome</keyword>
<sequence>MRPIILPSTRDSETQTQLRSGPGAPIFEQSGPHTRIFRAPVRAIASVRFENREIYGQVLDLAPGGCLLKTESTIAEGTKIELRVTIIKHDSRSVAEVRGTVRRATESEGRRAYGVEFEAMDSSERNTLQWLYSQALEV</sequence>
<dbReference type="AlphaFoldDB" id="A0A5B8XS68"/>
<dbReference type="Gene3D" id="2.40.10.220">
    <property type="entry name" value="predicted glycosyltransferase like domains"/>
    <property type="match status" value="1"/>
</dbReference>
<evidence type="ECO:0000256" key="1">
    <source>
        <dbReference type="SAM" id="MobiDB-lite"/>
    </source>
</evidence>
<dbReference type="SUPFAM" id="SSF141371">
    <property type="entry name" value="PilZ domain-like"/>
    <property type="match status" value="1"/>
</dbReference>
<organism evidence="3 4">
    <name type="scientific">Microvenator marinus</name>
    <dbReference type="NCBI Taxonomy" id="2600177"/>
    <lineage>
        <taxon>Bacteria</taxon>
        <taxon>Deltaproteobacteria</taxon>
        <taxon>Bradymonadales</taxon>
        <taxon>Microvenatoraceae</taxon>
        <taxon>Microvenator</taxon>
    </lineage>
</organism>
<dbReference type="InterPro" id="IPR009875">
    <property type="entry name" value="PilZ_domain"/>
</dbReference>